<dbReference type="InterPro" id="IPR000210">
    <property type="entry name" value="BTB/POZ_dom"/>
</dbReference>
<evidence type="ECO:0000313" key="5">
    <source>
        <dbReference type="Proteomes" id="UP001558652"/>
    </source>
</evidence>
<dbReference type="EMBL" id="JBFDAA010000007">
    <property type="protein sequence ID" value="KAL1130650.1"/>
    <property type="molecule type" value="Genomic_DNA"/>
</dbReference>
<protein>
    <recommendedName>
        <fullName evidence="3">BTB domain-containing protein</fullName>
    </recommendedName>
</protein>
<keyword evidence="2" id="KW-0539">Nucleus</keyword>
<evidence type="ECO:0000256" key="1">
    <source>
        <dbReference type="ARBA" id="ARBA00004123"/>
    </source>
</evidence>
<dbReference type="AlphaFoldDB" id="A0ABD0YH74"/>
<dbReference type="GO" id="GO:0005634">
    <property type="term" value="C:nucleus"/>
    <property type="evidence" value="ECO:0007669"/>
    <property type="project" value="UniProtKB-SubCell"/>
</dbReference>
<feature type="domain" description="BTB" evidence="3">
    <location>
        <begin position="36"/>
        <end position="101"/>
    </location>
</feature>
<comment type="subcellular location">
    <subcellularLocation>
        <location evidence="1">Nucleus</location>
    </subcellularLocation>
</comment>
<evidence type="ECO:0000259" key="3">
    <source>
        <dbReference type="PROSITE" id="PS50097"/>
    </source>
</evidence>
<comment type="caution">
    <text evidence="4">The sequence shown here is derived from an EMBL/GenBank/DDBJ whole genome shotgun (WGS) entry which is preliminary data.</text>
</comment>
<dbReference type="PANTHER" id="PTHR23110:SF99">
    <property type="entry name" value="BROAD-COMPLEX CORE PROTEIN ISOFORM 6"/>
    <property type="match status" value="1"/>
</dbReference>
<sequence>MNEEESGSEQFSLRWNNFQANVTSGFESLLEGEELVDVTLAVDGRLLRAHKLVLSICSPYFKEMFKINPCQHPIVILKDVGYQEMEGLIQFMYRGEVSIAQEHLPDFLRAAELLSIKGLAANDSEVIVQLCYLLGFF</sequence>
<dbReference type="PANTHER" id="PTHR23110">
    <property type="entry name" value="BTB DOMAIN TRANSCRIPTION FACTOR"/>
    <property type="match status" value="1"/>
</dbReference>
<evidence type="ECO:0000313" key="4">
    <source>
        <dbReference type="EMBL" id="KAL1130650.1"/>
    </source>
</evidence>
<dbReference type="Gene3D" id="3.30.710.10">
    <property type="entry name" value="Potassium Channel Kv1.1, Chain A"/>
    <property type="match status" value="1"/>
</dbReference>
<keyword evidence="5" id="KW-1185">Reference proteome</keyword>
<dbReference type="InterPro" id="IPR011333">
    <property type="entry name" value="SKP1/BTB/POZ_sf"/>
</dbReference>
<dbReference type="SMART" id="SM00225">
    <property type="entry name" value="BTB"/>
    <property type="match status" value="1"/>
</dbReference>
<proteinExistence type="predicted"/>
<dbReference type="InterPro" id="IPR051095">
    <property type="entry name" value="Dros_DevTransReg"/>
</dbReference>
<accession>A0ABD0YH74</accession>
<name>A0ABD0YH74_9HEMI</name>
<dbReference type="SUPFAM" id="SSF54695">
    <property type="entry name" value="POZ domain"/>
    <property type="match status" value="1"/>
</dbReference>
<dbReference type="PROSITE" id="PS50097">
    <property type="entry name" value="BTB"/>
    <property type="match status" value="1"/>
</dbReference>
<dbReference type="CDD" id="cd18315">
    <property type="entry name" value="BTB_POZ_BAB-like"/>
    <property type="match status" value="1"/>
</dbReference>
<gene>
    <name evidence="4" type="ORF">AAG570_011892</name>
</gene>
<dbReference type="Proteomes" id="UP001558652">
    <property type="component" value="Unassembled WGS sequence"/>
</dbReference>
<reference evidence="4 5" key="1">
    <citation type="submission" date="2024-07" db="EMBL/GenBank/DDBJ databases">
        <title>Chromosome-level genome assembly of the water stick insect Ranatra chinensis (Heteroptera: Nepidae).</title>
        <authorList>
            <person name="Liu X."/>
        </authorList>
    </citation>
    <scope>NUCLEOTIDE SEQUENCE [LARGE SCALE GENOMIC DNA]</scope>
    <source>
        <strain evidence="4">Cailab_2021Rc</strain>
        <tissue evidence="4">Muscle</tissue>
    </source>
</reference>
<evidence type="ECO:0000256" key="2">
    <source>
        <dbReference type="ARBA" id="ARBA00023242"/>
    </source>
</evidence>
<dbReference type="Pfam" id="PF00651">
    <property type="entry name" value="BTB"/>
    <property type="match status" value="1"/>
</dbReference>
<organism evidence="4 5">
    <name type="scientific">Ranatra chinensis</name>
    <dbReference type="NCBI Taxonomy" id="642074"/>
    <lineage>
        <taxon>Eukaryota</taxon>
        <taxon>Metazoa</taxon>
        <taxon>Ecdysozoa</taxon>
        <taxon>Arthropoda</taxon>
        <taxon>Hexapoda</taxon>
        <taxon>Insecta</taxon>
        <taxon>Pterygota</taxon>
        <taxon>Neoptera</taxon>
        <taxon>Paraneoptera</taxon>
        <taxon>Hemiptera</taxon>
        <taxon>Heteroptera</taxon>
        <taxon>Panheteroptera</taxon>
        <taxon>Nepomorpha</taxon>
        <taxon>Nepidae</taxon>
        <taxon>Ranatrinae</taxon>
        <taxon>Ranatra</taxon>
    </lineage>
</organism>